<feature type="domain" description="Acyl-CoA thioesterase-like C-terminal" evidence="2">
    <location>
        <begin position="132"/>
        <end position="257"/>
    </location>
</feature>
<dbReference type="InterPro" id="IPR029069">
    <property type="entry name" value="HotDog_dom_sf"/>
</dbReference>
<dbReference type="Gene3D" id="2.40.160.210">
    <property type="entry name" value="Acyl-CoA thioesterase, double hotdog domain"/>
    <property type="match status" value="1"/>
</dbReference>
<dbReference type="SUPFAM" id="SSF54637">
    <property type="entry name" value="Thioesterase/thiol ester dehydrase-isomerase"/>
    <property type="match status" value="1"/>
</dbReference>
<dbReference type="Proteomes" id="UP000193484">
    <property type="component" value="Unassembled WGS sequence"/>
</dbReference>
<evidence type="ECO:0000259" key="2">
    <source>
        <dbReference type="Pfam" id="PF20789"/>
    </source>
</evidence>
<dbReference type="STRING" id="1793.AWC04_14270"/>
<dbReference type="Pfam" id="PF13622">
    <property type="entry name" value="4HBT_3"/>
    <property type="match status" value="1"/>
</dbReference>
<name>A0A1X1R8G6_MYCFA</name>
<dbReference type="Pfam" id="PF20789">
    <property type="entry name" value="4HBT_3C"/>
    <property type="match status" value="1"/>
</dbReference>
<sequence length="276" mass="29358">MDLSPDAAVAEPALTPFFHRDGDSYVPNPIAQGGWGPTLGGQVIGGMLARAVEQQIEDPELIPVRLTVDILRRVATEPVQVSAEVLRAGKRMRALTATMTQRGEVVARASTLHLRPSVQPPDAAWTTPVSMPPLPTEPERFNPAVPMFITAYGKDDGDGFAWQHDGPRHAWLREVRELVAGEPMSPFVRAALAVDVTASMTNFTPSGLGFINADYTLTLCRLPEGPYIGLAALTHYSADGIAVGSATLFDTRGPIGTGLTTSAANPNFAGVPGERP</sequence>
<gene>
    <name evidence="3" type="ORF">AWC04_14270</name>
</gene>
<dbReference type="RefSeq" id="WP_085097729.1">
    <property type="nucleotide sequence ID" value="NZ_AP022603.1"/>
</dbReference>
<dbReference type="OrthoDB" id="4968093at2"/>
<organism evidence="3 4">
    <name type="scientific">Mycolicibacterium fallax</name>
    <name type="common">Mycobacterium fallax</name>
    <dbReference type="NCBI Taxonomy" id="1793"/>
    <lineage>
        <taxon>Bacteria</taxon>
        <taxon>Bacillati</taxon>
        <taxon>Actinomycetota</taxon>
        <taxon>Actinomycetes</taxon>
        <taxon>Mycobacteriales</taxon>
        <taxon>Mycobacteriaceae</taxon>
        <taxon>Mycolicibacterium</taxon>
    </lineage>
</organism>
<proteinExistence type="predicted"/>
<evidence type="ECO:0000313" key="3">
    <source>
        <dbReference type="EMBL" id="ORV01149.1"/>
    </source>
</evidence>
<dbReference type="AlphaFoldDB" id="A0A1X1R8G6"/>
<reference evidence="3 4" key="1">
    <citation type="submission" date="2016-01" db="EMBL/GenBank/DDBJ databases">
        <title>The new phylogeny of the genus Mycobacterium.</title>
        <authorList>
            <person name="Tarcisio F."/>
            <person name="Conor M."/>
            <person name="Antonella G."/>
            <person name="Elisabetta G."/>
            <person name="Giulia F.S."/>
            <person name="Sara T."/>
            <person name="Anna F."/>
            <person name="Clotilde B."/>
            <person name="Roberto B."/>
            <person name="Veronica D.S."/>
            <person name="Fabio R."/>
            <person name="Monica P."/>
            <person name="Olivier J."/>
            <person name="Enrico T."/>
            <person name="Nicola S."/>
        </authorList>
    </citation>
    <scope>NUCLEOTIDE SEQUENCE [LARGE SCALE GENOMIC DNA]</scope>
    <source>
        <strain evidence="3 4">DSM 44179</strain>
    </source>
</reference>
<comment type="caution">
    <text evidence="3">The sequence shown here is derived from an EMBL/GenBank/DDBJ whole genome shotgun (WGS) entry which is preliminary data.</text>
</comment>
<dbReference type="EMBL" id="LQOJ01000047">
    <property type="protein sequence ID" value="ORV01149.1"/>
    <property type="molecule type" value="Genomic_DNA"/>
</dbReference>
<evidence type="ECO:0000259" key="1">
    <source>
        <dbReference type="Pfam" id="PF13622"/>
    </source>
</evidence>
<protein>
    <recommendedName>
        <fullName evidence="5">Thioesterase</fullName>
    </recommendedName>
</protein>
<feature type="domain" description="Acyl-CoA thioesterase-like N-terminal HotDog" evidence="1">
    <location>
        <begin position="38"/>
        <end position="111"/>
    </location>
</feature>
<dbReference type="InterPro" id="IPR049449">
    <property type="entry name" value="TesB_ACOT8-like_N"/>
</dbReference>
<evidence type="ECO:0000313" key="4">
    <source>
        <dbReference type="Proteomes" id="UP000193484"/>
    </source>
</evidence>
<accession>A0A1X1R8G6</accession>
<keyword evidence="4" id="KW-1185">Reference proteome</keyword>
<dbReference type="InterPro" id="IPR049450">
    <property type="entry name" value="ACOT8-like_C"/>
</dbReference>
<dbReference type="InterPro" id="IPR042171">
    <property type="entry name" value="Acyl-CoA_hotdog"/>
</dbReference>
<evidence type="ECO:0008006" key="5">
    <source>
        <dbReference type="Google" id="ProtNLM"/>
    </source>
</evidence>